<dbReference type="InterPro" id="IPR054297">
    <property type="entry name" value="DUF7033"/>
</dbReference>
<evidence type="ECO:0000313" key="2">
    <source>
        <dbReference type="EMBL" id="SHI64653.1"/>
    </source>
</evidence>
<dbReference type="AlphaFoldDB" id="A0A1M6CUU5"/>
<protein>
    <recommendedName>
        <fullName evidence="1">DUF7033 domain-containing protein</fullName>
    </recommendedName>
</protein>
<dbReference type="EMBL" id="FQYV01000004">
    <property type="protein sequence ID" value="SHI64653.1"/>
    <property type="molecule type" value="Genomic_DNA"/>
</dbReference>
<reference evidence="3" key="1">
    <citation type="submission" date="2016-11" db="EMBL/GenBank/DDBJ databases">
        <authorList>
            <person name="Varghese N."/>
            <person name="Submissions S."/>
        </authorList>
    </citation>
    <scope>NUCLEOTIDE SEQUENCE [LARGE SCALE GENOMIC DNA]</scope>
    <source>
        <strain evidence="3">DSM 26349</strain>
    </source>
</reference>
<organism evidence="2 3">
    <name type="scientific">Aequorivita viscosa</name>
    <dbReference type="NCBI Taxonomy" id="797419"/>
    <lineage>
        <taxon>Bacteria</taxon>
        <taxon>Pseudomonadati</taxon>
        <taxon>Bacteroidota</taxon>
        <taxon>Flavobacteriia</taxon>
        <taxon>Flavobacteriales</taxon>
        <taxon>Flavobacteriaceae</taxon>
        <taxon>Aequorivita</taxon>
    </lineage>
</organism>
<name>A0A1M6CUU5_9FLAO</name>
<keyword evidence="3" id="KW-1185">Reference proteome</keyword>
<dbReference type="Proteomes" id="UP000184172">
    <property type="component" value="Unassembled WGS sequence"/>
</dbReference>
<feature type="domain" description="DUF7033" evidence="1">
    <location>
        <begin position="95"/>
        <end position="184"/>
    </location>
</feature>
<sequence>MLLIHIDKITPRISYIFKHICLRILGINTTFTTALEEFISHTGPKISYGKKPMGNELFFQSYGLLEQQGFESFDVSVKKWEDTYGFFSVSNASALPFDIFAASFYMISRYEEYLPHVKDEKGRFMASESLAFQAGFLHQPVVDIWAYKFKLKLIEVFPDLIFPHKKMTVHPVVVANQPFVYKYKGLLRSAVGYADDLFRGQFRRLMERTQVIFGFKRDPADTFKWLVNNARHSNFKFTVFFLLGNATQFQKGMNTHRQQFKLLLKYVSDYKEVGLVFSYEVLSQYEKLKAERRRMESITNRSLKSSINAEFLVNLPDIYRNLVELQVKRDFTMVFRDTVGFRAGTCTPFLFYDLDYEIKTPLVIHPATMTTDAFQKRYAADIEKTVNGFLSEVDKVNGTFTLIFSNNDFSSTEENKVWRSILSEKLPLYAK</sequence>
<evidence type="ECO:0000313" key="3">
    <source>
        <dbReference type="Proteomes" id="UP000184172"/>
    </source>
</evidence>
<dbReference type="Pfam" id="PF23019">
    <property type="entry name" value="DUF7033"/>
    <property type="match status" value="1"/>
</dbReference>
<accession>A0A1M6CUU5</accession>
<dbReference type="STRING" id="797419.SAMN05216556_10578"/>
<dbReference type="RefSeq" id="WP_073215312.1">
    <property type="nucleotide sequence ID" value="NZ_FNNS01000005.1"/>
</dbReference>
<dbReference type="OrthoDB" id="5573484at2"/>
<gene>
    <name evidence="2" type="ORF">SAMN04487908_10478</name>
</gene>
<evidence type="ECO:0000259" key="1">
    <source>
        <dbReference type="Pfam" id="PF23019"/>
    </source>
</evidence>
<proteinExistence type="predicted"/>